<evidence type="ECO:0000256" key="1">
    <source>
        <dbReference type="SAM" id="Coils"/>
    </source>
</evidence>
<evidence type="ECO:0000313" key="3">
    <source>
        <dbReference type="EMBL" id="QFY43003.1"/>
    </source>
</evidence>
<evidence type="ECO:0000313" key="4">
    <source>
        <dbReference type="Proteomes" id="UP000325755"/>
    </source>
</evidence>
<dbReference type="EMBL" id="CP044205">
    <property type="protein sequence ID" value="QFY43003.1"/>
    <property type="molecule type" value="Genomic_DNA"/>
</dbReference>
<dbReference type="KEGG" id="mmob:F6R98_10570"/>
<protein>
    <submittedName>
        <fullName evidence="3">Uncharacterized protein</fullName>
    </submittedName>
</protein>
<reference evidence="3 4" key="1">
    <citation type="submission" date="2019-09" db="EMBL/GenBank/DDBJ databases">
        <title>Ecophysiology of the spiral-shaped methanotroph Methylospira mobilis as revealed by the complete genome sequence.</title>
        <authorList>
            <person name="Oshkin I.Y."/>
            <person name="Dedysh S.N."/>
            <person name="Miroshnikov K."/>
            <person name="Danilova O.V."/>
            <person name="Hakobyan A."/>
            <person name="Liesack W."/>
        </authorList>
    </citation>
    <scope>NUCLEOTIDE SEQUENCE [LARGE SCALE GENOMIC DNA]</scope>
    <source>
        <strain evidence="3 4">Shm1</strain>
    </source>
</reference>
<name>A0A5Q0BGQ1_9GAMM</name>
<keyword evidence="2" id="KW-0472">Membrane</keyword>
<keyword evidence="1" id="KW-0175">Coiled coil</keyword>
<keyword evidence="2" id="KW-1133">Transmembrane helix</keyword>
<proteinExistence type="predicted"/>
<feature type="transmembrane region" description="Helical" evidence="2">
    <location>
        <begin position="6"/>
        <end position="25"/>
    </location>
</feature>
<feature type="coiled-coil region" evidence="1">
    <location>
        <begin position="69"/>
        <end position="103"/>
    </location>
</feature>
<keyword evidence="4" id="KW-1185">Reference proteome</keyword>
<sequence>MEMNNVETMLAGGAGGITVTGFLFWSVRRMFRQYSTEITEKRKDEAEAALFTNLRAEITRMGEDILKIKEAHRQEKHALDRRIEALEHKVATLNGQRNRTKQIAVDGYRSCAKGSCQHQPDTLGKFNQIIDHGDPNKEWDFKTAP</sequence>
<dbReference type="InParanoid" id="A0A5Q0BGQ1"/>
<dbReference type="Proteomes" id="UP000325755">
    <property type="component" value="Chromosome"/>
</dbReference>
<accession>A0A5Q0BGQ1</accession>
<gene>
    <name evidence="3" type="ORF">F6R98_10570</name>
</gene>
<organism evidence="3 4">
    <name type="scientific">Candidatus Methylospira mobilis</name>
    <dbReference type="NCBI Taxonomy" id="1808979"/>
    <lineage>
        <taxon>Bacteria</taxon>
        <taxon>Pseudomonadati</taxon>
        <taxon>Pseudomonadota</taxon>
        <taxon>Gammaproteobacteria</taxon>
        <taxon>Methylococcales</taxon>
        <taxon>Methylococcaceae</taxon>
        <taxon>Candidatus Methylospira</taxon>
    </lineage>
</organism>
<dbReference type="AlphaFoldDB" id="A0A5Q0BGQ1"/>
<keyword evidence="2" id="KW-0812">Transmembrane</keyword>
<dbReference type="RefSeq" id="WP_153248991.1">
    <property type="nucleotide sequence ID" value="NZ_CP044205.1"/>
</dbReference>
<evidence type="ECO:0000256" key="2">
    <source>
        <dbReference type="SAM" id="Phobius"/>
    </source>
</evidence>